<feature type="domain" description="HTH merR-type" evidence="1">
    <location>
        <begin position="6"/>
        <end position="53"/>
    </location>
</feature>
<dbReference type="SUPFAM" id="SSF46955">
    <property type="entry name" value="Putative DNA-binding domain"/>
    <property type="match status" value="1"/>
</dbReference>
<organism evidence="2 3">
    <name type="scientific">Pseudonocardia petroleophila</name>
    <dbReference type="NCBI Taxonomy" id="37331"/>
    <lineage>
        <taxon>Bacteria</taxon>
        <taxon>Bacillati</taxon>
        <taxon>Actinomycetota</taxon>
        <taxon>Actinomycetes</taxon>
        <taxon>Pseudonocardiales</taxon>
        <taxon>Pseudonocardiaceae</taxon>
        <taxon>Pseudonocardia</taxon>
    </lineage>
</organism>
<dbReference type="AlphaFoldDB" id="A0A7G7MNA9"/>
<dbReference type="InterPro" id="IPR003018">
    <property type="entry name" value="GAF"/>
</dbReference>
<dbReference type="RefSeq" id="WP_185721092.1">
    <property type="nucleotide sequence ID" value="NZ_BAAAWI010000001.1"/>
</dbReference>
<evidence type="ECO:0000313" key="3">
    <source>
        <dbReference type="Proteomes" id="UP000515728"/>
    </source>
</evidence>
<dbReference type="Gene3D" id="3.30.450.40">
    <property type="match status" value="1"/>
</dbReference>
<dbReference type="SMART" id="SM00065">
    <property type="entry name" value="GAF"/>
    <property type="match status" value="1"/>
</dbReference>
<dbReference type="Pfam" id="PF13492">
    <property type="entry name" value="GAF_3"/>
    <property type="match status" value="1"/>
</dbReference>
<proteinExistence type="predicted"/>
<evidence type="ECO:0000313" key="2">
    <source>
        <dbReference type="EMBL" id="QNG54270.1"/>
    </source>
</evidence>
<dbReference type="SUPFAM" id="SSF55781">
    <property type="entry name" value="GAF domain-like"/>
    <property type="match status" value="1"/>
</dbReference>
<dbReference type="KEGG" id="ppel:H6H00_10460"/>
<gene>
    <name evidence="2" type="ORF">H6H00_10460</name>
</gene>
<keyword evidence="3" id="KW-1185">Reference proteome</keyword>
<dbReference type="GO" id="GO:0003677">
    <property type="term" value="F:DNA binding"/>
    <property type="evidence" value="ECO:0007669"/>
    <property type="project" value="InterPro"/>
</dbReference>
<dbReference type="GO" id="GO:0006355">
    <property type="term" value="P:regulation of DNA-templated transcription"/>
    <property type="evidence" value="ECO:0007669"/>
    <property type="project" value="InterPro"/>
</dbReference>
<accession>A0A7G7MNA9</accession>
<dbReference type="Proteomes" id="UP000515728">
    <property type="component" value="Chromosome"/>
</dbReference>
<protein>
    <submittedName>
        <fullName evidence="2">MerR family transcriptional regulator</fullName>
    </submittedName>
</protein>
<dbReference type="Pfam" id="PF13411">
    <property type="entry name" value="MerR_1"/>
    <property type="match status" value="1"/>
</dbReference>
<dbReference type="InterPro" id="IPR029016">
    <property type="entry name" value="GAF-like_dom_sf"/>
</dbReference>
<dbReference type="InterPro" id="IPR000551">
    <property type="entry name" value="MerR-type_HTH_dom"/>
</dbReference>
<reference evidence="2 3" key="1">
    <citation type="submission" date="2020-08" db="EMBL/GenBank/DDBJ databases">
        <authorList>
            <person name="Mo P."/>
        </authorList>
    </citation>
    <scope>NUCLEOTIDE SEQUENCE [LARGE SCALE GENOMIC DNA]</scope>
    <source>
        <strain evidence="2 3">CGMCC 4.1532</strain>
    </source>
</reference>
<dbReference type="SMART" id="SM00422">
    <property type="entry name" value="HTH_MERR"/>
    <property type="match status" value="1"/>
</dbReference>
<dbReference type="InterPro" id="IPR009061">
    <property type="entry name" value="DNA-bd_dom_put_sf"/>
</dbReference>
<dbReference type="CDD" id="cd04762">
    <property type="entry name" value="HTH_MerR-trunc"/>
    <property type="match status" value="1"/>
</dbReference>
<evidence type="ECO:0000259" key="1">
    <source>
        <dbReference type="PROSITE" id="PS50937"/>
    </source>
</evidence>
<dbReference type="EMBL" id="CP060131">
    <property type="protein sequence ID" value="QNG54270.1"/>
    <property type="molecule type" value="Genomic_DNA"/>
</dbReference>
<name>A0A7G7MNA9_9PSEU</name>
<dbReference type="Gene3D" id="1.10.1660.10">
    <property type="match status" value="1"/>
</dbReference>
<sequence>MTVPRLLTVGEAARALGMCRTTLLAAEESGLLVPSRTPGGHRRYDPADLDRFLGRARPAPAPPPTDPAPQAVHLVPAVRAAVRPLARALDAESAGVYLAGEDAGLRFCAAFGVPRWLAERLADTPAPAAVAQAHSARRHRVFDPAEVAFPEPRSTGHGAAVPLCADDAEPVGALFVITRSDRGLLPADLRTVEAFGSVVASLVRSLLRVTELELRLARIAALSG</sequence>
<dbReference type="PROSITE" id="PS50937">
    <property type="entry name" value="HTH_MERR_2"/>
    <property type="match status" value="1"/>
</dbReference>